<dbReference type="AlphaFoldDB" id="A0A8T0IFX8"/>
<keyword evidence="4" id="KW-1185">Reference proteome</keyword>
<gene>
    <name evidence="3" type="ORF">KC19_3G010300</name>
</gene>
<dbReference type="GO" id="GO:0004540">
    <property type="term" value="F:RNA nuclease activity"/>
    <property type="evidence" value="ECO:0007669"/>
    <property type="project" value="InterPro"/>
</dbReference>
<proteinExistence type="predicted"/>
<comment type="caution">
    <text evidence="3">The sequence shown here is derived from an EMBL/GenBank/DDBJ whole genome shotgun (WGS) entry which is preliminary data.</text>
</comment>
<dbReference type="InterPro" id="IPR036236">
    <property type="entry name" value="Znf_C2H2_sf"/>
</dbReference>
<keyword evidence="1" id="KW-0862">Zinc</keyword>
<name>A0A8T0IFX8_CERPU</name>
<evidence type="ECO:0000313" key="4">
    <source>
        <dbReference type="Proteomes" id="UP000822688"/>
    </source>
</evidence>
<dbReference type="Proteomes" id="UP000822688">
    <property type="component" value="Chromosome 3"/>
</dbReference>
<evidence type="ECO:0000313" key="3">
    <source>
        <dbReference type="EMBL" id="KAG0581799.1"/>
    </source>
</evidence>
<dbReference type="SUPFAM" id="SSF57667">
    <property type="entry name" value="beta-beta-alpha zinc fingers"/>
    <property type="match status" value="1"/>
</dbReference>
<dbReference type="PANTHER" id="PTHR35744">
    <property type="entry name" value="C2H2-TYPE DOMAIN-CONTAINING PROTEIN"/>
    <property type="match status" value="1"/>
</dbReference>
<accession>A0A8T0IFX8</accession>
<organism evidence="3 4">
    <name type="scientific">Ceratodon purpureus</name>
    <name type="common">Fire moss</name>
    <name type="synonym">Dicranum purpureum</name>
    <dbReference type="NCBI Taxonomy" id="3225"/>
    <lineage>
        <taxon>Eukaryota</taxon>
        <taxon>Viridiplantae</taxon>
        <taxon>Streptophyta</taxon>
        <taxon>Embryophyta</taxon>
        <taxon>Bryophyta</taxon>
        <taxon>Bryophytina</taxon>
        <taxon>Bryopsida</taxon>
        <taxon>Dicranidae</taxon>
        <taxon>Pseudoditrichales</taxon>
        <taxon>Ditrichaceae</taxon>
        <taxon>Ceratodon</taxon>
    </lineage>
</organism>
<evidence type="ECO:0000256" key="1">
    <source>
        <dbReference type="PROSITE-ProRule" id="PRU00042"/>
    </source>
</evidence>
<dbReference type="PROSITE" id="PS51257">
    <property type="entry name" value="PROKAR_LIPOPROTEIN"/>
    <property type="match status" value="1"/>
</dbReference>
<protein>
    <recommendedName>
        <fullName evidence="2">C2H2-type domain-containing protein</fullName>
    </recommendedName>
</protein>
<sequence>MARHGWVLAQALLAKLTSSPRTSPFTSPVSLSCTVSGIRRLCSQIPLASTVSYVEGEGDGERGESGSLVEVGDGVNDDGSRKVAVFWDLDNKPPKNVPPYDAAVRLIEMAAGFGEVVDVAAYANRYAFAYLPLWVKEQRRERRQLDRLERAGIIKPSEPYVCGYCGRKCKTNEKLKKHFRDLHERERNKRMNRLNSLKGNKRDKFRASLSDKEERYKSAAREVLVPKVGYGLASELRRAGVYVRMVSDKSQAADEALKLHMNRSIRKGIDCICLVSDDSDFANILKLAQSKDLHTVVVGDTSSLTRFADDKFSWREVASGSALARANEVHGLWSFEDGFDLEEEYFDDTYERRRVRARNSGGFRFADSDSEEDLEDLNEDHEAVGHTQEREVWPMESLVNKNYEKKVLTRSDFWWLPGSDEDPPESTQDIKP</sequence>
<keyword evidence="1" id="KW-0863">Zinc-finger</keyword>
<dbReference type="GO" id="GO:0008270">
    <property type="term" value="F:zinc ion binding"/>
    <property type="evidence" value="ECO:0007669"/>
    <property type="project" value="UniProtKB-KW"/>
</dbReference>
<dbReference type="PROSITE" id="PS00028">
    <property type="entry name" value="ZINC_FINGER_C2H2_1"/>
    <property type="match status" value="1"/>
</dbReference>
<feature type="domain" description="C2H2-type" evidence="2">
    <location>
        <begin position="160"/>
        <end position="188"/>
    </location>
</feature>
<dbReference type="Pfam" id="PF01936">
    <property type="entry name" value="NYN"/>
    <property type="match status" value="1"/>
</dbReference>
<keyword evidence="1" id="KW-0479">Metal-binding</keyword>
<dbReference type="InterPro" id="IPR021139">
    <property type="entry name" value="NYN"/>
</dbReference>
<dbReference type="PROSITE" id="PS50157">
    <property type="entry name" value="ZINC_FINGER_C2H2_2"/>
    <property type="match status" value="1"/>
</dbReference>
<dbReference type="InterPro" id="IPR013087">
    <property type="entry name" value="Znf_C2H2_type"/>
</dbReference>
<evidence type="ECO:0000259" key="2">
    <source>
        <dbReference type="PROSITE" id="PS50157"/>
    </source>
</evidence>
<dbReference type="CDD" id="cd18725">
    <property type="entry name" value="PIN_LabA-like"/>
    <property type="match status" value="1"/>
</dbReference>
<dbReference type="PANTHER" id="PTHR35744:SF2">
    <property type="entry name" value="OS06G0166200 PROTEIN"/>
    <property type="match status" value="1"/>
</dbReference>
<dbReference type="EMBL" id="CM026423">
    <property type="protein sequence ID" value="KAG0581799.1"/>
    <property type="molecule type" value="Genomic_DNA"/>
</dbReference>
<dbReference type="Gene3D" id="3.40.50.1010">
    <property type="entry name" value="5'-nuclease"/>
    <property type="match status" value="1"/>
</dbReference>
<reference evidence="3" key="1">
    <citation type="submission" date="2020-06" db="EMBL/GenBank/DDBJ databases">
        <title>WGS assembly of Ceratodon purpureus strain R40.</title>
        <authorList>
            <person name="Carey S.B."/>
            <person name="Jenkins J."/>
            <person name="Shu S."/>
            <person name="Lovell J.T."/>
            <person name="Sreedasyam A."/>
            <person name="Maumus F."/>
            <person name="Tiley G.P."/>
            <person name="Fernandez-Pozo N."/>
            <person name="Barry K."/>
            <person name="Chen C."/>
            <person name="Wang M."/>
            <person name="Lipzen A."/>
            <person name="Daum C."/>
            <person name="Saski C.A."/>
            <person name="Payton A.C."/>
            <person name="Mcbreen J.C."/>
            <person name="Conrad R.E."/>
            <person name="Kollar L.M."/>
            <person name="Olsson S."/>
            <person name="Huttunen S."/>
            <person name="Landis J.B."/>
            <person name="Wickett N.J."/>
            <person name="Johnson M.G."/>
            <person name="Rensing S.A."/>
            <person name="Grimwood J."/>
            <person name="Schmutz J."/>
            <person name="Mcdaniel S.F."/>
        </authorList>
    </citation>
    <scope>NUCLEOTIDE SEQUENCE</scope>
    <source>
        <strain evidence="3">R40</strain>
    </source>
</reference>